<keyword evidence="1" id="KW-0805">Transcription regulation</keyword>
<keyword evidence="3" id="KW-0804">Transcription</keyword>
<comment type="caution">
    <text evidence="6">The sequence shown here is derived from an EMBL/GenBank/DDBJ whole genome shotgun (WGS) entry which is preliminary data.</text>
</comment>
<dbReference type="AlphaFoldDB" id="A0A4Q2RPS7"/>
<dbReference type="InterPro" id="IPR009057">
    <property type="entry name" value="Homeodomain-like_sf"/>
</dbReference>
<dbReference type="Gene3D" id="1.10.357.10">
    <property type="entry name" value="Tetracycline Repressor, domain 2"/>
    <property type="match status" value="1"/>
</dbReference>
<accession>A0A4Q2RPS7</accession>
<dbReference type="SUPFAM" id="SSF46689">
    <property type="entry name" value="Homeodomain-like"/>
    <property type="match status" value="1"/>
</dbReference>
<keyword evidence="2 4" id="KW-0238">DNA-binding</keyword>
<evidence type="ECO:0000313" key="7">
    <source>
        <dbReference type="Proteomes" id="UP000291838"/>
    </source>
</evidence>
<keyword evidence="7" id="KW-1185">Reference proteome</keyword>
<evidence type="ECO:0000256" key="3">
    <source>
        <dbReference type="ARBA" id="ARBA00023163"/>
    </source>
</evidence>
<dbReference type="PANTHER" id="PTHR30055:SF234">
    <property type="entry name" value="HTH-TYPE TRANSCRIPTIONAL REGULATOR BETI"/>
    <property type="match status" value="1"/>
</dbReference>
<organism evidence="6 7">
    <name type="scientific">Nocardioides glacieisoli</name>
    <dbReference type="NCBI Taxonomy" id="1168730"/>
    <lineage>
        <taxon>Bacteria</taxon>
        <taxon>Bacillati</taxon>
        <taxon>Actinomycetota</taxon>
        <taxon>Actinomycetes</taxon>
        <taxon>Propionibacteriales</taxon>
        <taxon>Nocardioidaceae</taxon>
        <taxon>Nocardioides</taxon>
    </lineage>
</organism>
<sequence>MARDRVLDAGLGQRDERWGVTVAIHAVEPTAPDEGVICTECNNRLVTSPRPTDGRGALRLQRRDAIVDAARSLAAAHGSDGFTVDQVAQLAEVSRRTVFNHFATVDDLLVAACQQILAEATAAILERVDATLGGRVEGDEAGGRAALDAVGEAARGVDLPTAITTIHRMLGCPEPEDERAQRISRTAFDHVGGLLRERLHQRAPGLDPVDLELGLALLFAGIVTIAGLWLDAHPDLPTTVPARARRDWDELLDRLLLRLRTGTAG</sequence>
<dbReference type="PROSITE" id="PS50977">
    <property type="entry name" value="HTH_TETR_2"/>
    <property type="match status" value="1"/>
</dbReference>
<evidence type="ECO:0000259" key="5">
    <source>
        <dbReference type="PROSITE" id="PS50977"/>
    </source>
</evidence>
<evidence type="ECO:0000256" key="4">
    <source>
        <dbReference type="PROSITE-ProRule" id="PRU00335"/>
    </source>
</evidence>
<dbReference type="Pfam" id="PF00440">
    <property type="entry name" value="TetR_N"/>
    <property type="match status" value="1"/>
</dbReference>
<evidence type="ECO:0000313" key="6">
    <source>
        <dbReference type="EMBL" id="RYB89203.1"/>
    </source>
</evidence>
<feature type="domain" description="HTH tetR-type" evidence="5">
    <location>
        <begin position="60"/>
        <end position="120"/>
    </location>
</feature>
<dbReference type="Proteomes" id="UP000291838">
    <property type="component" value="Unassembled WGS sequence"/>
</dbReference>
<dbReference type="PANTHER" id="PTHR30055">
    <property type="entry name" value="HTH-TYPE TRANSCRIPTIONAL REGULATOR RUTR"/>
    <property type="match status" value="1"/>
</dbReference>
<dbReference type="InterPro" id="IPR001647">
    <property type="entry name" value="HTH_TetR"/>
</dbReference>
<name>A0A4Q2RPS7_9ACTN</name>
<dbReference type="OrthoDB" id="8688418at2"/>
<proteinExistence type="predicted"/>
<evidence type="ECO:0000256" key="1">
    <source>
        <dbReference type="ARBA" id="ARBA00023015"/>
    </source>
</evidence>
<gene>
    <name evidence="6" type="ORF">EUA06_17155</name>
</gene>
<dbReference type="PRINTS" id="PR00455">
    <property type="entry name" value="HTHTETR"/>
</dbReference>
<evidence type="ECO:0000256" key="2">
    <source>
        <dbReference type="ARBA" id="ARBA00023125"/>
    </source>
</evidence>
<feature type="DNA-binding region" description="H-T-H motif" evidence="4">
    <location>
        <begin position="83"/>
        <end position="102"/>
    </location>
</feature>
<dbReference type="EMBL" id="SDWS01000008">
    <property type="protein sequence ID" value="RYB89203.1"/>
    <property type="molecule type" value="Genomic_DNA"/>
</dbReference>
<dbReference type="GO" id="GO:0000976">
    <property type="term" value="F:transcription cis-regulatory region binding"/>
    <property type="evidence" value="ECO:0007669"/>
    <property type="project" value="TreeGrafter"/>
</dbReference>
<protein>
    <submittedName>
        <fullName evidence="6">TetR/AcrR family transcriptional regulator</fullName>
    </submittedName>
</protein>
<dbReference type="InterPro" id="IPR050109">
    <property type="entry name" value="HTH-type_TetR-like_transc_reg"/>
</dbReference>
<dbReference type="GO" id="GO:0003700">
    <property type="term" value="F:DNA-binding transcription factor activity"/>
    <property type="evidence" value="ECO:0007669"/>
    <property type="project" value="TreeGrafter"/>
</dbReference>
<reference evidence="6 7" key="1">
    <citation type="submission" date="2019-01" db="EMBL/GenBank/DDBJ databases">
        <title>Novel species of Nocardioides.</title>
        <authorList>
            <person name="Liu Q."/>
            <person name="Xin Y.-H."/>
        </authorList>
    </citation>
    <scope>NUCLEOTIDE SEQUENCE [LARGE SCALE GENOMIC DNA]</scope>
    <source>
        <strain evidence="6 7">HLT3-15</strain>
    </source>
</reference>